<reference evidence="3" key="1">
    <citation type="journal article" date="2020" name="Stud. Mycol.">
        <title>101 Dothideomycetes genomes: a test case for predicting lifestyles and emergence of pathogens.</title>
        <authorList>
            <person name="Haridas S."/>
            <person name="Albert R."/>
            <person name="Binder M."/>
            <person name="Bloem J."/>
            <person name="Labutti K."/>
            <person name="Salamov A."/>
            <person name="Andreopoulos B."/>
            <person name="Baker S."/>
            <person name="Barry K."/>
            <person name="Bills G."/>
            <person name="Bluhm B."/>
            <person name="Cannon C."/>
            <person name="Castanera R."/>
            <person name="Culley D."/>
            <person name="Daum C."/>
            <person name="Ezra D."/>
            <person name="Gonzalez J."/>
            <person name="Henrissat B."/>
            <person name="Kuo A."/>
            <person name="Liang C."/>
            <person name="Lipzen A."/>
            <person name="Lutzoni F."/>
            <person name="Magnuson J."/>
            <person name="Mondo S."/>
            <person name="Nolan M."/>
            <person name="Ohm R."/>
            <person name="Pangilinan J."/>
            <person name="Park H.-J."/>
            <person name="Ramirez L."/>
            <person name="Alfaro M."/>
            <person name="Sun H."/>
            <person name="Tritt A."/>
            <person name="Yoshinaga Y."/>
            <person name="Zwiers L.-H."/>
            <person name="Turgeon B."/>
            <person name="Goodwin S."/>
            <person name="Spatafora J."/>
            <person name="Crous P."/>
            <person name="Grigoriev I."/>
        </authorList>
    </citation>
    <scope>NUCLEOTIDE SEQUENCE</scope>
    <source>
        <strain evidence="3">CBS 119925</strain>
    </source>
</reference>
<evidence type="ECO:0000313" key="3">
    <source>
        <dbReference type="EMBL" id="KAF2742682.1"/>
    </source>
</evidence>
<dbReference type="PANTHER" id="PTHR42354">
    <property type="entry name" value="C2H2-TYPE DOMAIN-CONTAINING PROTEIN"/>
    <property type="match status" value="1"/>
</dbReference>
<dbReference type="Proteomes" id="UP000799440">
    <property type="component" value="Unassembled WGS sequence"/>
</dbReference>
<dbReference type="EMBL" id="MU006605">
    <property type="protein sequence ID" value="KAF2742682.1"/>
    <property type="molecule type" value="Genomic_DNA"/>
</dbReference>
<proteinExistence type="predicted"/>
<keyword evidence="4" id="KW-1185">Reference proteome</keyword>
<keyword evidence="2" id="KW-0812">Transmembrane</keyword>
<sequence length="368" mass="41729">MNYANMIEEKNLKKTFIIATLCSTLIGTFTSSMGLWDRVNEKRKQRHRDDRQNDEIRQLREQVERNEKRYKEDEERRRNRPEDLGQNFQMSGAMIQRTYDEGFGRLGRRFAMGDTMTENQLQAQVIALQQTVISVLQDALYNDRQLTRADMAKLVAASNSAREGSIDALRNQQQRLLIDAPPARPLSIASAPSSRRSSPPRQPAPLFCTYAEDLQYSIAKPLAADFAPGGRCFCPHCGIRIPASADDYWAISKRTPITIAENGYEKQVLETRQFFIDQRFVVKCHTGDGQFACVLCNKNRDVDAICRSVESLVKHVGNFHDTSELEMDVDLSEGREARVGSRLALPPAPAIQAPGVVTKKEVRETVYR</sequence>
<dbReference type="OrthoDB" id="5309037at2759"/>
<gene>
    <name evidence="3" type="ORF">M011DRAFT_412111</name>
</gene>
<feature type="compositionally biased region" description="Basic and acidic residues" evidence="1">
    <location>
        <begin position="66"/>
        <end position="83"/>
    </location>
</feature>
<feature type="transmembrane region" description="Helical" evidence="2">
    <location>
        <begin position="16"/>
        <end position="36"/>
    </location>
</feature>
<dbReference type="AlphaFoldDB" id="A0A6A6UWN2"/>
<name>A0A6A6UWN2_9PLEO</name>
<accession>A0A6A6UWN2</accession>
<keyword evidence="2" id="KW-1133">Transmembrane helix</keyword>
<evidence type="ECO:0000256" key="1">
    <source>
        <dbReference type="SAM" id="MobiDB-lite"/>
    </source>
</evidence>
<keyword evidence="2" id="KW-0472">Membrane</keyword>
<organism evidence="3 4">
    <name type="scientific">Sporormia fimetaria CBS 119925</name>
    <dbReference type="NCBI Taxonomy" id="1340428"/>
    <lineage>
        <taxon>Eukaryota</taxon>
        <taxon>Fungi</taxon>
        <taxon>Dikarya</taxon>
        <taxon>Ascomycota</taxon>
        <taxon>Pezizomycotina</taxon>
        <taxon>Dothideomycetes</taxon>
        <taxon>Pleosporomycetidae</taxon>
        <taxon>Pleosporales</taxon>
        <taxon>Sporormiaceae</taxon>
        <taxon>Sporormia</taxon>
    </lineage>
</organism>
<evidence type="ECO:0000256" key="2">
    <source>
        <dbReference type="SAM" id="Phobius"/>
    </source>
</evidence>
<protein>
    <submittedName>
        <fullName evidence="3">Uncharacterized protein</fullName>
    </submittedName>
</protein>
<feature type="region of interest" description="Disordered" evidence="1">
    <location>
        <begin position="66"/>
        <end position="88"/>
    </location>
</feature>
<evidence type="ECO:0000313" key="4">
    <source>
        <dbReference type="Proteomes" id="UP000799440"/>
    </source>
</evidence>
<dbReference type="PANTHER" id="PTHR42354:SF1">
    <property type="entry name" value="C2H2-TYPE DOMAIN-CONTAINING PROTEIN"/>
    <property type="match status" value="1"/>
</dbReference>